<feature type="domain" description="C2" evidence="2">
    <location>
        <begin position="1"/>
        <end position="110"/>
    </location>
</feature>
<dbReference type="PANTHER" id="PTHR32246:SF170">
    <property type="entry name" value="PROTEIN SRC2-LIKE PROTEIN"/>
    <property type="match status" value="1"/>
</dbReference>
<feature type="compositionally biased region" description="Polar residues" evidence="1">
    <location>
        <begin position="254"/>
        <end position="266"/>
    </location>
</feature>
<dbReference type="CDD" id="cd04051">
    <property type="entry name" value="C2_SRC2_like"/>
    <property type="match status" value="1"/>
</dbReference>
<sequence length="476" mass="50111">MAYRELELTLLSAQGLKNVNLITRMDVYAVVTISSDPLTRQCTPSDPSGGRNPCWNATLRFAVPPTAAEAAGACLHVLLRAERVLGDRDVGEVIIPLADLLAAAPAPTAAAPQQQPQLASYQVRKLHRWEPRGVLNVAYRLGPVVAPVVEPPWEKPPPATAAAVAYAVGVPASQQPPPPPRAAAKQFQPQVDAYSPPPRRPAVEREEARAPSPAPAARNDGKSSSNGGIGREGPTQVCVGPHTQIILGGGPAATTMSPTGGSSNVSPRKMPDGYGSWPKQSLHHHGVDTTTAHVVSSAQSMFSPRKEDRSRPKVFSESQHDTQAIATLKEAEAVSPRPPSRRPPVSTFSSHNSSSSLSSPPPYSPAYPFTPSPSSSAHSFASSPHSSAHPSTPSPRRHGQSAAVGNAFGPRTMSHTDSLRSSSSHRSAVSSPLHLHSSPLVTNHSDMVSSTPSPHPFGQPARANSHTNSPRPVSTQ</sequence>
<evidence type="ECO:0000313" key="4">
    <source>
        <dbReference type="Proteomes" id="UP001497457"/>
    </source>
</evidence>
<protein>
    <recommendedName>
        <fullName evidence="2">C2 domain-containing protein</fullName>
    </recommendedName>
</protein>
<feature type="region of interest" description="Disordered" evidence="1">
    <location>
        <begin position="296"/>
        <end position="476"/>
    </location>
</feature>
<dbReference type="SUPFAM" id="SSF49562">
    <property type="entry name" value="C2 domain (Calcium/lipid-binding domain, CaLB)"/>
    <property type="match status" value="1"/>
</dbReference>
<organism evidence="3 4">
    <name type="scientific">Urochloa decumbens</name>
    <dbReference type="NCBI Taxonomy" id="240449"/>
    <lineage>
        <taxon>Eukaryota</taxon>
        <taxon>Viridiplantae</taxon>
        <taxon>Streptophyta</taxon>
        <taxon>Embryophyta</taxon>
        <taxon>Tracheophyta</taxon>
        <taxon>Spermatophyta</taxon>
        <taxon>Magnoliopsida</taxon>
        <taxon>Liliopsida</taxon>
        <taxon>Poales</taxon>
        <taxon>Poaceae</taxon>
        <taxon>PACMAD clade</taxon>
        <taxon>Panicoideae</taxon>
        <taxon>Panicodae</taxon>
        <taxon>Paniceae</taxon>
        <taxon>Melinidinae</taxon>
        <taxon>Urochloa</taxon>
    </lineage>
</organism>
<name>A0ABC9D8R8_9POAL</name>
<dbReference type="InterPro" id="IPR035892">
    <property type="entry name" value="C2_domain_sf"/>
</dbReference>
<dbReference type="EMBL" id="OZ075141">
    <property type="protein sequence ID" value="CAL5033894.1"/>
    <property type="molecule type" value="Genomic_DNA"/>
</dbReference>
<feature type="compositionally biased region" description="Low complexity" evidence="1">
    <location>
        <begin position="415"/>
        <end position="440"/>
    </location>
</feature>
<dbReference type="AlphaFoldDB" id="A0ABC9D8R8"/>
<gene>
    <name evidence="3" type="ORF">URODEC1_LOCUS82863</name>
</gene>
<proteinExistence type="predicted"/>
<keyword evidence="4" id="KW-1185">Reference proteome</keyword>
<dbReference type="PANTHER" id="PTHR32246">
    <property type="entry name" value="INGRESSION PROTEIN FIC1"/>
    <property type="match status" value="1"/>
</dbReference>
<feature type="compositionally biased region" description="Polar residues" evidence="1">
    <location>
        <begin position="462"/>
        <end position="476"/>
    </location>
</feature>
<evidence type="ECO:0000256" key="1">
    <source>
        <dbReference type="SAM" id="MobiDB-lite"/>
    </source>
</evidence>
<dbReference type="Pfam" id="PF00168">
    <property type="entry name" value="C2"/>
    <property type="match status" value="1"/>
</dbReference>
<dbReference type="Proteomes" id="UP001497457">
    <property type="component" value="Chromosome 31b"/>
</dbReference>
<feature type="compositionally biased region" description="Low complexity" evidence="1">
    <location>
        <begin position="372"/>
        <end position="391"/>
    </location>
</feature>
<feature type="region of interest" description="Disordered" evidence="1">
    <location>
        <begin position="172"/>
        <end position="284"/>
    </location>
</feature>
<feature type="compositionally biased region" description="Polar residues" evidence="1">
    <location>
        <begin position="441"/>
        <end position="452"/>
    </location>
</feature>
<feature type="compositionally biased region" description="Pro residues" evidence="1">
    <location>
        <begin position="359"/>
        <end position="371"/>
    </location>
</feature>
<feature type="compositionally biased region" description="Low complexity" evidence="1">
    <location>
        <begin position="343"/>
        <end position="358"/>
    </location>
</feature>
<dbReference type="PROSITE" id="PS50004">
    <property type="entry name" value="C2"/>
    <property type="match status" value="1"/>
</dbReference>
<dbReference type="SMART" id="SM00239">
    <property type="entry name" value="C2"/>
    <property type="match status" value="1"/>
</dbReference>
<accession>A0ABC9D8R8</accession>
<dbReference type="Gene3D" id="2.60.40.150">
    <property type="entry name" value="C2 domain"/>
    <property type="match status" value="1"/>
</dbReference>
<dbReference type="InterPro" id="IPR000008">
    <property type="entry name" value="C2_dom"/>
</dbReference>
<dbReference type="InterPro" id="IPR044750">
    <property type="entry name" value="C2_SRC2/BAP"/>
</dbReference>
<evidence type="ECO:0000313" key="3">
    <source>
        <dbReference type="EMBL" id="CAL5033894.1"/>
    </source>
</evidence>
<reference evidence="3" key="1">
    <citation type="submission" date="2024-10" db="EMBL/GenBank/DDBJ databases">
        <authorList>
            <person name="Ryan C."/>
        </authorList>
    </citation>
    <scope>NUCLEOTIDE SEQUENCE [LARGE SCALE GENOMIC DNA]</scope>
</reference>
<evidence type="ECO:0000259" key="2">
    <source>
        <dbReference type="PROSITE" id="PS50004"/>
    </source>
</evidence>